<dbReference type="PANTHER" id="PTHR15706:SF2">
    <property type="entry name" value="SH3 AND PX DOMAIN-CONTAINING PROTEIN 2A"/>
    <property type="match status" value="1"/>
</dbReference>
<dbReference type="GO" id="GO:1902494">
    <property type="term" value="C:catalytic complex"/>
    <property type="evidence" value="ECO:0007669"/>
    <property type="project" value="UniProtKB-ARBA"/>
</dbReference>
<keyword evidence="2" id="KW-0677">Repeat</keyword>
<dbReference type="SMART" id="SM00312">
    <property type="entry name" value="PX"/>
    <property type="match status" value="1"/>
</dbReference>
<dbReference type="PROSITE" id="PS50002">
    <property type="entry name" value="SH3"/>
    <property type="match status" value="2"/>
</dbReference>
<dbReference type="Gene3D" id="3.30.1520.10">
    <property type="entry name" value="Phox-like domain"/>
    <property type="match status" value="1"/>
</dbReference>
<feature type="region of interest" description="Disordered" evidence="4">
    <location>
        <begin position="1"/>
        <end position="49"/>
    </location>
</feature>
<dbReference type="SMART" id="SM00326">
    <property type="entry name" value="SH3"/>
    <property type="match status" value="2"/>
</dbReference>
<dbReference type="InterPro" id="IPR035550">
    <property type="entry name" value="Bem1/Scd2_PX"/>
</dbReference>
<evidence type="ECO:0000259" key="5">
    <source>
        <dbReference type="PROSITE" id="PS50002"/>
    </source>
</evidence>
<dbReference type="Pfam" id="PF00564">
    <property type="entry name" value="PB1"/>
    <property type="match status" value="1"/>
</dbReference>
<dbReference type="FunFam" id="2.30.30.40:FF:000184">
    <property type="entry name" value="Protein kinase activator Bem1"/>
    <property type="match status" value="1"/>
</dbReference>
<sequence>MSQPSPLLGQLDSLPSPSSPYPPHLDSSNTDLPASPSSPARPHRRPLSTASLSQFVDRHYFTSRASRTKQSLTTGIQALRRSIKGEKDPKPHNSIAPKSAVAIVPPKKVIRALHDYSAQSAQELSFSRGDFFHVIGRENDPDWYEACNPALPDARGLVPVSYFQSLGRTERDSAQSNSSSSGGLVPAKSPDQDSGYGDASTPGTASRDSKSGGALNKNSPMVYGIVMYDFQAERADELEAKAGEAIIVIAQSNPEWFVAKPIGRLGGPGLIPVSFVEIRDMASNTPVPNPHDAVRRAGIPKVEEWKKMAADYKNSSITLGKFEVGGGGGQQPMQQAEQGMERMSLQQGGQSGGGMARMSQSNGYNSQRNTQQNMQMQMQQQQQQQPPAPYSGSQQPMSQLMSPIEAHIPRYCYAEEKYWFVIEAVLEDGRHWELSRYYEDFYDFQIALLREFPAEAGNGGSSKRTLPYMPGPVNYVTDAITEGRLHNLDAYVKNLLSQPAYIAKCDLVKQFFSPRQGDYEIDPNSEGAQDFSGDPDAQGQQPGMSRQASSISQSQASLSPGLAQQQQQQQQQQQLGAQAAAAPGAGGAAIKIKLSFNSELIAIRVPSDIAFQDLFDKIRDRLKISVADQMLLYYKDESSGERPAMISNNDLDRAIQRNEKLLIYVEVS</sequence>
<feature type="region of interest" description="Disordered" evidence="4">
    <location>
        <begin position="323"/>
        <end position="397"/>
    </location>
</feature>
<dbReference type="Gene3D" id="2.30.30.40">
    <property type="entry name" value="SH3 Domains"/>
    <property type="match status" value="2"/>
</dbReference>
<evidence type="ECO:0000256" key="3">
    <source>
        <dbReference type="PROSITE-ProRule" id="PRU00192"/>
    </source>
</evidence>
<dbReference type="InterPro" id="IPR035548">
    <property type="entry name" value="Bem1/Scd2_SH3_1"/>
</dbReference>
<keyword evidence="7" id="KW-0808">Transferase</keyword>
<dbReference type="CDD" id="cd05992">
    <property type="entry name" value="PB1"/>
    <property type="match status" value="1"/>
</dbReference>
<dbReference type="GO" id="GO:0030427">
    <property type="term" value="C:site of polarized growth"/>
    <property type="evidence" value="ECO:0007669"/>
    <property type="project" value="UniProtKB-ARBA"/>
</dbReference>
<reference evidence="7 8" key="1">
    <citation type="journal article" date="2013" name="BMC Genomics">
        <title>The genome and transcriptome of the pine saprophyte Ophiostoma piceae, and a comparison with the bark beetle-associated pine pathogen Grosmannia clavigera.</title>
        <authorList>
            <person name="Haridas S."/>
            <person name="Wang Y."/>
            <person name="Lim L."/>
            <person name="Massoumi Alamouti S."/>
            <person name="Jackman S."/>
            <person name="Docking R."/>
            <person name="Robertson G."/>
            <person name="Birol I."/>
            <person name="Bohlmann J."/>
            <person name="Breuil C."/>
        </authorList>
    </citation>
    <scope>NUCLEOTIDE SEQUENCE [LARGE SCALE GENOMIC DNA]</scope>
    <source>
        <strain evidence="7 8">UAMH 11346</strain>
    </source>
</reference>
<dbReference type="OMA" id="FICAHHN"/>
<dbReference type="PROSITE" id="PS50195">
    <property type="entry name" value="PX"/>
    <property type="match status" value="1"/>
</dbReference>
<protein>
    <submittedName>
        <fullName evidence="7">Map kinase activator</fullName>
    </submittedName>
</protein>
<feature type="compositionally biased region" description="Low complexity" evidence="4">
    <location>
        <begin position="331"/>
        <end position="348"/>
    </location>
</feature>
<dbReference type="AlphaFoldDB" id="S3BT58"/>
<dbReference type="Proteomes" id="UP000016923">
    <property type="component" value="Unassembled WGS sequence"/>
</dbReference>
<evidence type="ECO:0000256" key="4">
    <source>
        <dbReference type="SAM" id="MobiDB-lite"/>
    </source>
</evidence>
<dbReference type="InterPro" id="IPR000270">
    <property type="entry name" value="PB1_dom"/>
</dbReference>
<accession>S3BT58</accession>
<dbReference type="STRING" id="1262450.S3BT58"/>
<dbReference type="OrthoDB" id="548867at2759"/>
<feature type="region of interest" description="Disordered" evidence="4">
    <location>
        <begin position="518"/>
        <end position="570"/>
    </location>
</feature>
<dbReference type="GO" id="GO:0016301">
    <property type="term" value="F:kinase activity"/>
    <property type="evidence" value="ECO:0007669"/>
    <property type="project" value="UniProtKB-KW"/>
</dbReference>
<dbReference type="InterPro" id="IPR035549">
    <property type="entry name" value="Bem1/Scd2_SH3_2"/>
</dbReference>
<dbReference type="InterPro" id="IPR051228">
    <property type="entry name" value="NADPH_Oxidase/PX-Domain"/>
</dbReference>
<dbReference type="PANTHER" id="PTHR15706">
    <property type="entry name" value="SH3 MULTIPLE DOMAIN"/>
    <property type="match status" value="1"/>
</dbReference>
<feature type="domain" description="SH3" evidence="5">
    <location>
        <begin position="219"/>
        <end position="281"/>
    </location>
</feature>
<feature type="compositionally biased region" description="Low complexity" evidence="4">
    <location>
        <begin position="1"/>
        <end position="16"/>
    </location>
</feature>
<dbReference type="eggNOG" id="KOG4773">
    <property type="taxonomic scope" value="Eukaryota"/>
</dbReference>
<gene>
    <name evidence="7" type="ORF">F503_01880</name>
</gene>
<feature type="domain" description="PX" evidence="6">
    <location>
        <begin position="398"/>
        <end position="519"/>
    </location>
</feature>
<evidence type="ECO:0000313" key="8">
    <source>
        <dbReference type="Proteomes" id="UP000016923"/>
    </source>
</evidence>
<dbReference type="InterPro" id="IPR001452">
    <property type="entry name" value="SH3_domain"/>
</dbReference>
<keyword evidence="1 3" id="KW-0728">SH3 domain</keyword>
<dbReference type="GO" id="GO:0035091">
    <property type="term" value="F:phosphatidylinositol binding"/>
    <property type="evidence" value="ECO:0007669"/>
    <property type="project" value="InterPro"/>
</dbReference>
<feature type="compositionally biased region" description="Low complexity" evidence="4">
    <location>
        <begin position="545"/>
        <end position="570"/>
    </location>
</feature>
<dbReference type="GO" id="GO:0060090">
    <property type="term" value="F:molecular adaptor activity"/>
    <property type="evidence" value="ECO:0007669"/>
    <property type="project" value="UniProtKB-ARBA"/>
</dbReference>
<dbReference type="SUPFAM" id="SSF64268">
    <property type="entry name" value="PX domain"/>
    <property type="match status" value="1"/>
</dbReference>
<feature type="domain" description="SH3" evidence="5">
    <location>
        <begin position="105"/>
        <end position="168"/>
    </location>
</feature>
<dbReference type="HOGENOM" id="CLU_014957_1_0_1"/>
<dbReference type="InterPro" id="IPR001683">
    <property type="entry name" value="PX_dom"/>
</dbReference>
<dbReference type="InterPro" id="IPR036871">
    <property type="entry name" value="PX_dom_sf"/>
</dbReference>
<keyword evidence="7" id="KW-0418">Kinase</keyword>
<evidence type="ECO:0000313" key="7">
    <source>
        <dbReference type="EMBL" id="EPE03622.1"/>
    </source>
</evidence>
<dbReference type="CDD" id="cd11879">
    <property type="entry name" value="SH3_Bem1p_2"/>
    <property type="match status" value="1"/>
</dbReference>
<dbReference type="Pfam" id="PF00018">
    <property type="entry name" value="SH3_1"/>
    <property type="match status" value="2"/>
</dbReference>
<dbReference type="VEuPathDB" id="FungiDB:F503_01880"/>
<dbReference type="EMBL" id="KE148166">
    <property type="protein sequence ID" value="EPE03622.1"/>
    <property type="molecule type" value="Genomic_DNA"/>
</dbReference>
<keyword evidence="8" id="KW-1185">Reference proteome</keyword>
<name>S3BT58_OPHP1</name>
<dbReference type="GO" id="GO:0051130">
    <property type="term" value="P:positive regulation of cellular component organization"/>
    <property type="evidence" value="ECO:0007669"/>
    <property type="project" value="UniProtKB-ARBA"/>
</dbReference>
<dbReference type="Gene3D" id="3.10.20.90">
    <property type="entry name" value="Phosphatidylinositol 3-kinase Catalytic Subunit, Chain A, domain 1"/>
    <property type="match status" value="1"/>
</dbReference>
<feature type="compositionally biased region" description="Low complexity" evidence="4">
    <location>
        <begin position="356"/>
        <end position="395"/>
    </location>
</feature>
<proteinExistence type="predicted"/>
<dbReference type="SUPFAM" id="SSF54277">
    <property type="entry name" value="CAD &amp; PB1 domains"/>
    <property type="match status" value="1"/>
</dbReference>
<evidence type="ECO:0000256" key="1">
    <source>
        <dbReference type="ARBA" id="ARBA00022443"/>
    </source>
</evidence>
<feature type="compositionally biased region" description="Low complexity" evidence="4">
    <location>
        <begin position="24"/>
        <end position="40"/>
    </location>
</feature>
<dbReference type="GO" id="GO:0005938">
    <property type="term" value="C:cell cortex"/>
    <property type="evidence" value="ECO:0007669"/>
    <property type="project" value="UniProtKB-ARBA"/>
</dbReference>
<evidence type="ECO:0000259" key="6">
    <source>
        <dbReference type="PROSITE" id="PS50195"/>
    </source>
</evidence>
<dbReference type="Pfam" id="PF00787">
    <property type="entry name" value="PX"/>
    <property type="match status" value="1"/>
</dbReference>
<feature type="region of interest" description="Disordered" evidence="4">
    <location>
        <begin position="168"/>
        <end position="214"/>
    </location>
</feature>
<evidence type="ECO:0000256" key="2">
    <source>
        <dbReference type="ARBA" id="ARBA00022737"/>
    </source>
</evidence>
<dbReference type="FunFam" id="2.30.30.40:FF:000093">
    <property type="entry name" value="Protein kinase activator Bem1"/>
    <property type="match status" value="1"/>
</dbReference>
<dbReference type="CDD" id="cd06890">
    <property type="entry name" value="PX_Bem1p"/>
    <property type="match status" value="1"/>
</dbReference>
<dbReference type="InterPro" id="IPR036028">
    <property type="entry name" value="SH3-like_dom_sf"/>
</dbReference>
<dbReference type="CDD" id="cd11878">
    <property type="entry name" value="SH3_Bem1p_1"/>
    <property type="match status" value="1"/>
</dbReference>
<dbReference type="SUPFAM" id="SSF50044">
    <property type="entry name" value="SH3-domain"/>
    <property type="match status" value="2"/>
</dbReference>
<dbReference type="FunFam" id="3.30.1520.10:FF:000041">
    <property type="entry name" value="Protein kinase activator Bem1"/>
    <property type="match status" value="1"/>
</dbReference>
<organism evidence="7 8">
    <name type="scientific">Ophiostoma piceae (strain UAMH 11346)</name>
    <name type="common">Sap stain fungus</name>
    <dbReference type="NCBI Taxonomy" id="1262450"/>
    <lineage>
        <taxon>Eukaryota</taxon>
        <taxon>Fungi</taxon>
        <taxon>Dikarya</taxon>
        <taxon>Ascomycota</taxon>
        <taxon>Pezizomycotina</taxon>
        <taxon>Sordariomycetes</taxon>
        <taxon>Sordariomycetidae</taxon>
        <taxon>Ophiostomatales</taxon>
        <taxon>Ophiostomataceae</taxon>
        <taxon>Ophiostoma</taxon>
    </lineage>
</organism>